<evidence type="ECO:0000256" key="4">
    <source>
        <dbReference type="ARBA" id="ARBA00022741"/>
    </source>
</evidence>
<evidence type="ECO:0000259" key="9">
    <source>
        <dbReference type="PROSITE" id="PS50146"/>
    </source>
</evidence>
<accession>A0A075JCL3</accession>
<dbReference type="KEGG" id="dni:HX89_02460"/>
<dbReference type="PANTHER" id="PTHR12358">
    <property type="entry name" value="SPHINGOSINE KINASE"/>
    <property type="match status" value="1"/>
</dbReference>
<dbReference type="InterPro" id="IPR017438">
    <property type="entry name" value="ATP-NAD_kinase_N"/>
</dbReference>
<proteinExistence type="inferred from homology"/>
<dbReference type="InterPro" id="IPR016064">
    <property type="entry name" value="NAD/diacylglycerol_kinase_sf"/>
</dbReference>
<evidence type="ECO:0000313" key="11">
    <source>
        <dbReference type="Proteomes" id="UP000027986"/>
    </source>
</evidence>
<dbReference type="EMBL" id="CP008889">
    <property type="protein sequence ID" value="AIF40016.1"/>
    <property type="molecule type" value="Genomic_DNA"/>
</dbReference>
<reference evidence="10 11" key="1">
    <citation type="submission" date="2014-07" db="EMBL/GenBank/DDBJ databases">
        <title>Genome Sequencing of Dermacoccus nishinomiyaensis.</title>
        <authorList>
            <person name="Hong K.W."/>
            <person name="Chan K.G."/>
        </authorList>
    </citation>
    <scope>NUCLEOTIDE SEQUENCE [LARGE SCALE GENOMIC DNA]</scope>
    <source>
        <strain evidence="10 11">M25</strain>
    </source>
</reference>
<dbReference type="GO" id="GO:0016301">
    <property type="term" value="F:kinase activity"/>
    <property type="evidence" value="ECO:0007669"/>
    <property type="project" value="UniProtKB-KW"/>
</dbReference>
<evidence type="ECO:0000256" key="8">
    <source>
        <dbReference type="ARBA" id="ARBA00023264"/>
    </source>
</evidence>
<dbReference type="InterPro" id="IPR050187">
    <property type="entry name" value="Lipid_Phosphate_FormReg"/>
</dbReference>
<dbReference type="eggNOG" id="COG1597">
    <property type="taxonomic scope" value="Bacteria"/>
</dbReference>
<feature type="domain" description="DAGKc" evidence="9">
    <location>
        <begin position="1"/>
        <end position="128"/>
    </location>
</feature>
<organism evidence="10 11">
    <name type="scientific">Dermacoccus nishinomiyaensis</name>
    <dbReference type="NCBI Taxonomy" id="1274"/>
    <lineage>
        <taxon>Bacteria</taxon>
        <taxon>Bacillati</taxon>
        <taxon>Actinomycetota</taxon>
        <taxon>Actinomycetes</taxon>
        <taxon>Micrococcales</taxon>
        <taxon>Dermacoccaceae</taxon>
        <taxon>Dermacoccus</taxon>
    </lineage>
</organism>
<dbReference type="InterPro" id="IPR001206">
    <property type="entry name" value="Diacylglycerol_kinase_cat_dom"/>
</dbReference>
<dbReference type="GO" id="GO:0005524">
    <property type="term" value="F:ATP binding"/>
    <property type="evidence" value="ECO:0007669"/>
    <property type="project" value="UniProtKB-KW"/>
</dbReference>
<keyword evidence="4" id="KW-0547">Nucleotide-binding</keyword>
<sequence length="298" mass="31441">MTRPVTLVVNPAARKGATLRMIDPVTDILRAHGWRVDVVVTRSADHASQVAADANVDDLLVTLGGDGLYGRVAAGAVVSGCLMAPLPAGRGHDLVRALGGPGDMRRAAQLLAVARERRLDVGLAGDGDPSTATVFLGVATLGYDSMANTYANDAPRAVPSSLVYAYGGARTLVHARPRPLTLVVDGVTHEFTGWNVAIGNSGRFGAGMRVNPDASMSDGLLDVTVVTDIPRWHYPAMLPRLFRGTHVDGVRVRALRGREIRVITPHVGDVYADGDLLEASPTTFRALPDALRVLVPAP</sequence>
<keyword evidence="6" id="KW-0067">ATP-binding</keyword>
<evidence type="ECO:0000256" key="6">
    <source>
        <dbReference type="ARBA" id="ARBA00022840"/>
    </source>
</evidence>
<dbReference type="AlphaFoldDB" id="A0A075JCL3"/>
<comment type="similarity">
    <text evidence="2">Belongs to the diacylglycerol/lipid kinase family.</text>
</comment>
<keyword evidence="7" id="KW-0594">Phospholipid biosynthesis</keyword>
<keyword evidence="11" id="KW-1185">Reference proteome</keyword>
<keyword evidence="8" id="KW-1208">Phospholipid metabolism</keyword>
<evidence type="ECO:0000256" key="5">
    <source>
        <dbReference type="ARBA" id="ARBA00022777"/>
    </source>
</evidence>
<gene>
    <name evidence="10" type="ORF">HX89_02460</name>
</gene>
<evidence type="ECO:0000256" key="3">
    <source>
        <dbReference type="ARBA" id="ARBA00022679"/>
    </source>
</evidence>
<dbReference type="GO" id="GO:0005886">
    <property type="term" value="C:plasma membrane"/>
    <property type="evidence" value="ECO:0007669"/>
    <property type="project" value="TreeGrafter"/>
</dbReference>
<evidence type="ECO:0000256" key="1">
    <source>
        <dbReference type="ARBA" id="ARBA00001946"/>
    </source>
</evidence>
<keyword evidence="7" id="KW-0444">Lipid biosynthesis</keyword>
<dbReference type="RefSeq" id="WP_038566751.1">
    <property type="nucleotide sequence ID" value="NZ_CP008889.1"/>
</dbReference>
<dbReference type="Proteomes" id="UP000027986">
    <property type="component" value="Chromosome"/>
</dbReference>
<comment type="cofactor">
    <cofactor evidence="1">
        <name>Mg(2+)</name>
        <dbReference type="ChEBI" id="CHEBI:18420"/>
    </cofactor>
</comment>
<keyword evidence="5 10" id="KW-0418">Kinase</keyword>
<dbReference type="InterPro" id="IPR045540">
    <property type="entry name" value="YegS/DAGK_C"/>
</dbReference>
<dbReference type="SUPFAM" id="SSF111331">
    <property type="entry name" value="NAD kinase/diacylglycerol kinase-like"/>
    <property type="match status" value="1"/>
</dbReference>
<evidence type="ECO:0000313" key="10">
    <source>
        <dbReference type="EMBL" id="AIF40016.1"/>
    </source>
</evidence>
<dbReference type="Pfam" id="PF00781">
    <property type="entry name" value="DAGK_cat"/>
    <property type="match status" value="1"/>
</dbReference>
<dbReference type="PROSITE" id="PS50146">
    <property type="entry name" value="DAGK"/>
    <property type="match status" value="1"/>
</dbReference>
<keyword evidence="3" id="KW-0808">Transferase</keyword>
<dbReference type="GeneID" id="41840091"/>
<dbReference type="Gene3D" id="3.40.50.10330">
    <property type="entry name" value="Probable inorganic polyphosphate/atp-NAD kinase, domain 1"/>
    <property type="match status" value="1"/>
</dbReference>
<evidence type="ECO:0000256" key="7">
    <source>
        <dbReference type="ARBA" id="ARBA00023209"/>
    </source>
</evidence>
<dbReference type="Pfam" id="PF19279">
    <property type="entry name" value="YegS_C"/>
    <property type="match status" value="1"/>
</dbReference>
<dbReference type="GO" id="GO:0008654">
    <property type="term" value="P:phospholipid biosynthetic process"/>
    <property type="evidence" value="ECO:0007669"/>
    <property type="project" value="UniProtKB-KW"/>
</dbReference>
<name>A0A075JCL3_9MICO</name>
<dbReference type="OrthoDB" id="142078at2"/>
<dbReference type="Gene3D" id="2.60.200.40">
    <property type="match status" value="1"/>
</dbReference>
<evidence type="ECO:0000256" key="2">
    <source>
        <dbReference type="ARBA" id="ARBA00005983"/>
    </source>
</evidence>
<dbReference type="HOGENOM" id="CLU_045532_0_1_11"/>
<dbReference type="PANTHER" id="PTHR12358:SF106">
    <property type="entry name" value="LIPID KINASE YEGS"/>
    <property type="match status" value="1"/>
</dbReference>
<protein>
    <submittedName>
        <fullName evidence="10">Lipid kinase</fullName>
    </submittedName>
</protein>
<keyword evidence="7" id="KW-0443">Lipid metabolism</keyword>